<organism evidence="2 3">
    <name type="scientific">Dysgonomonas alginatilytica</name>
    <dbReference type="NCBI Taxonomy" id="1605892"/>
    <lineage>
        <taxon>Bacteria</taxon>
        <taxon>Pseudomonadati</taxon>
        <taxon>Bacteroidota</taxon>
        <taxon>Bacteroidia</taxon>
        <taxon>Bacteroidales</taxon>
        <taxon>Dysgonomonadaceae</taxon>
        <taxon>Dysgonomonas</taxon>
    </lineage>
</organism>
<keyword evidence="3" id="KW-1185">Reference proteome</keyword>
<protein>
    <submittedName>
        <fullName evidence="2">Uncharacterized protein</fullName>
    </submittedName>
</protein>
<gene>
    <name evidence="2" type="ORF">CLV62_1334</name>
</gene>
<dbReference type="OrthoDB" id="1092177at2"/>
<dbReference type="EMBL" id="QICL01000033">
    <property type="protein sequence ID" value="PXV59978.1"/>
    <property type="molecule type" value="Genomic_DNA"/>
</dbReference>
<sequence>MEKLERPLSVLIELLPQYRLVNSLYWDTINESKLNFHNQCLITDFYNGFKDTLTFDKTILNFILTTDKEKQLQIIESFRVEIDRNIEAYTNNNAFFNKLDTSNICAERPDPFPHEIKIQLQETNSVWQKLKELRGNLEAESWKGNQAATDRLFKEEEELNKRYKAEQKKLNILYQKKKKADSNTSKYAENLFAKIHQLSTTFQTIINSYFPVQQETVESPTPDIEPEEKPITEQLEENNKPPITVKPIIEPDMIFRSDEMYLRFQKLEQKLIADKYLDENLNWISKHDNRTVDIKSLVTFLVGLVENRYFLPNKDPKIKIFFEARYTVRIGQNFERSRRTPLLDQYPVMFYDYKF</sequence>
<evidence type="ECO:0000313" key="2">
    <source>
        <dbReference type="EMBL" id="PXV59978.1"/>
    </source>
</evidence>
<reference evidence="2 3" key="1">
    <citation type="submission" date="2018-03" db="EMBL/GenBank/DDBJ databases">
        <title>Genomic Encyclopedia of Archaeal and Bacterial Type Strains, Phase II (KMG-II): from individual species to whole genera.</title>
        <authorList>
            <person name="Goeker M."/>
        </authorList>
    </citation>
    <scope>NUCLEOTIDE SEQUENCE [LARGE SCALE GENOMIC DNA]</scope>
    <source>
        <strain evidence="2 3">DSM 100214</strain>
    </source>
</reference>
<dbReference type="RefSeq" id="WP_110312234.1">
    <property type="nucleotide sequence ID" value="NZ_QICL01000033.1"/>
</dbReference>
<name>A0A2V3PIP2_9BACT</name>
<comment type="caution">
    <text evidence="2">The sequence shown here is derived from an EMBL/GenBank/DDBJ whole genome shotgun (WGS) entry which is preliminary data.</text>
</comment>
<evidence type="ECO:0000256" key="1">
    <source>
        <dbReference type="SAM" id="Coils"/>
    </source>
</evidence>
<evidence type="ECO:0000313" key="3">
    <source>
        <dbReference type="Proteomes" id="UP000247973"/>
    </source>
</evidence>
<dbReference type="Proteomes" id="UP000247973">
    <property type="component" value="Unassembled WGS sequence"/>
</dbReference>
<keyword evidence="1" id="KW-0175">Coiled coil</keyword>
<feature type="coiled-coil region" evidence="1">
    <location>
        <begin position="149"/>
        <end position="176"/>
    </location>
</feature>
<dbReference type="AlphaFoldDB" id="A0A2V3PIP2"/>
<proteinExistence type="predicted"/>
<accession>A0A2V3PIP2</accession>